<dbReference type="Pfam" id="PF13561">
    <property type="entry name" value="adh_short_C2"/>
    <property type="match status" value="1"/>
</dbReference>
<evidence type="ECO:0000256" key="2">
    <source>
        <dbReference type="ARBA" id="ARBA00022857"/>
    </source>
</evidence>
<dbReference type="PRINTS" id="PR00080">
    <property type="entry name" value="SDRFAMILY"/>
</dbReference>
<dbReference type="Proteomes" id="UP000019471">
    <property type="component" value="Unassembled WGS sequence"/>
</dbReference>
<reference evidence="5 6" key="1">
    <citation type="submission" date="2013-03" db="EMBL/GenBank/DDBJ databases">
        <title>The Genome Sequence of Cladophialophora psammophila CBS 110553.</title>
        <authorList>
            <consortium name="The Broad Institute Genomics Platform"/>
            <person name="Cuomo C."/>
            <person name="de Hoog S."/>
            <person name="Gorbushina A."/>
            <person name="Walker B."/>
            <person name="Young S.K."/>
            <person name="Zeng Q."/>
            <person name="Gargeya S."/>
            <person name="Fitzgerald M."/>
            <person name="Haas B."/>
            <person name="Abouelleil A."/>
            <person name="Allen A.W."/>
            <person name="Alvarado L."/>
            <person name="Arachchi H.M."/>
            <person name="Berlin A.M."/>
            <person name="Chapman S.B."/>
            <person name="Gainer-Dewar J."/>
            <person name="Goldberg J."/>
            <person name="Griggs A."/>
            <person name="Gujja S."/>
            <person name="Hansen M."/>
            <person name="Howarth C."/>
            <person name="Imamovic A."/>
            <person name="Ireland A."/>
            <person name="Larimer J."/>
            <person name="McCowan C."/>
            <person name="Murphy C."/>
            <person name="Pearson M."/>
            <person name="Poon T.W."/>
            <person name="Priest M."/>
            <person name="Roberts A."/>
            <person name="Saif S."/>
            <person name="Shea T."/>
            <person name="Sisk P."/>
            <person name="Sykes S."/>
            <person name="Wortman J."/>
            <person name="Nusbaum C."/>
            <person name="Birren B."/>
        </authorList>
    </citation>
    <scope>NUCLEOTIDE SEQUENCE [LARGE SCALE GENOMIC DNA]</scope>
    <source>
        <strain evidence="5 6">CBS 110553</strain>
    </source>
</reference>
<evidence type="ECO:0000313" key="5">
    <source>
        <dbReference type="EMBL" id="EXJ63376.1"/>
    </source>
</evidence>
<dbReference type="FunFam" id="3.40.50.720:FF:000084">
    <property type="entry name" value="Short-chain dehydrogenase reductase"/>
    <property type="match status" value="1"/>
</dbReference>
<evidence type="ECO:0000259" key="4">
    <source>
        <dbReference type="SMART" id="SM00822"/>
    </source>
</evidence>
<dbReference type="SMART" id="SM00822">
    <property type="entry name" value="PKS_KR"/>
    <property type="match status" value="1"/>
</dbReference>
<feature type="domain" description="Ketoreductase" evidence="4">
    <location>
        <begin position="16"/>
        <end position="210"/>
    </location>
</feature>
<keyword evidence="3" id="KW-0560">Oxidoreductase</keyword>
<dbReference type="PROSITE" id="PS00061">
    <property type="entry name" value="ADH_SHORT"/>
    <property type="match status" value="1"/>
</dbReference>
<sequence>MTGIPNFDSLFRLDGKVAFITGGSRGLGFDIAAAFLQAGASKVIINARKEDGLQKAAQDLNSIPNIRGRASFIAGNVNTMESVEKLVAAVKEEVPGESLHILVNNAGASWGGSFEDYEDWKTAKTFDVNVRGPFNLTRKLVPLLAAAGTPSDPARVIIMSSVGGIAVTHVGRDGAIAYSISKAAMHHFGRNLALELAPKNITTNVIAPGWFPTRLANPAIEKYGGLDAASADNPMGRLGLREDIAGTAVYLCSKAGAYVNGEDITLDGGKRLLGGNSNSHQTDAKRIARL</sequence>
<dbReference type="GeneID" id="19196386"/>
<dbReference type="EMBL" id="AMGX01000027">
    <property type="protein sequence ID" value="EXJ63376.1"/>
    <property type="molecule type" value="Genomic_DNA"/>
</dbReference>
<evidence type="ECO:0000313" key="6">
    <source>
        <dbReference type="Proteomes" id="UP000019471"/>
    </source>
</evidence>
<dbReference type="OrthoDB" id="294295at2759"/>
<dbReference type="AlphaFoldDB" id="W9WFN8"/>
<dbReference type="InterPro" id="IPR057326">
    <property type="entry name" value="KR_dom"/>
</dbReference>
<dbReference type="InterPro" id="IPR002347">
    <property type="entry name" value="SDR_fam"/>
</dbReference>
<dbReference type="HOGENOM" id="CLU_010194_1_1_1"/>
<name>W9WFN8_9EURO</name>
<accession>W9WFN8</accession>
<keyword evidence="6" id="KW-1185">Reference proteome</keyword>
<dbReference type="RefSeq" id="XP_007750459.1">
    <property type="nucleotide sequence ID" value="XM_007752269.1"/>
</dbReference>
<dbReference type="PRINTS" id="PR00081">
    <property type="entry name" value="GDHRDH"/>
</dbReference>
<dbReference type="GO" id="GO:0016491">
    <property type="term" value="F:oxidoreductase activity"/>
    <property type="evidence" value="ECO:0007669"/>
    <property type="project" value="UniProtKB-KW"/>
</dbReference>
<dbReference type="SUPFAM" id="SSF51735">
    <property type="entry name" value="NAD(P)-binding Rossmann-fold domains"/>
    <property type="match status" value="1"/>
</dbReference>
<dbReference type="PANTHER" id="PTHR43618:SF3">
    <property type="entry name" value="NAD(P)-BINDING PROTEIN"/>
    <property type="match status" value="1"/>
</dbReference>
<evidence type="ECO:0000256" key="1">
    <source>
        <dbReference type="ARBA" id="ARBA00006484"/>
    </source>
</evidence>
<dbReference type="InterPro" id="IPR052178">
    <property type="entry name" value="Sec_Metab_Biosynth_SDR"/>
</dbReference>
<keyword evidence="2" id="KW-0521">NADP</keyword>
<proteinExistence type="inferred from homology"/>
<dbReference type="Gene3D" id="3.40.50.720">
    <property type="entry name" value="NAD(P)-binding Rossmann-like Domain"/>
    <property type="match status" value="1"/>
</dbReference>
<comment type="similarity">
    <text evidence="1">Belongs to the short-chain dehydrogenases/reductases (SDR) family.</text>
</comment>
<comment type="caution">
    <text evidence="5">The sequence shown here is derived from an EMBL/GenBank/DDBJ whole genome shotgun (WGS) entry which is preliminary data.</text>
</comment>
<dbReference type="PANTHER" id="PTHR43618">
    <property type="entry name" value="7-ALPHA-HYDROXYSTEROID DEHYDROGENASE"/>
    <property type="match status" value="1"/>
</dbReference>
<organism evidence="5 6">
    <name type="scientific">Cladophialophora psammophila CBS 110553</name>
    <dbReference type="NCBI Taxonomy" id="1182543"/>
    <lineage>
        <taxon>Eukaryota</taxon>
        <taxon>Fungi</taxon>
        <taxon>Dikarya</taxon>
        <taxon>Ascomycota</taxon>
        <taxon>Pezizomycotina</taxon>
        <taxon>Eurotiomycetes</taxon>
        <taxon>Chaetothyriomycetidae</taxon>
        <taxon>Chaetothyriales</taxon>
        <taxon>Herpotrichiellaceae</taxon>
        <taxon>Cladophialophora</taxon>
    </lineage>
</organism>
<protein>
    <recommendedName>
        <fullName evidence="4">Ketoreductase domain-containing protein</fullName>
    </recommendedName>
</protein>
<dbReference type="eggNOG" id="KOG0725">
    <property type="taxonomic scope" value="Eukaryota"/>
</dbReference>
<gene>
    <name evidence="5" type="ORF">A1O5_11697</name>
</gene>
<dbReference type="InterPro" id="IPR020904">
    <property type="entry name" value="Sc_DH/Rdtase_CS"/>
</dbReference>
<dbReference type="STRING" id="1182543.W9WFN8"/>
<evidence type="ECO:0000256" key="3">
    <source>
        <dbReference type="ARBA" id="ARBA00023002"/>
    </source>
</evidence>
<dbReference type="InterPro" id="IPR036291">
    <property type="entry name" value="NAD(P)-bd_dom_sf"/>
</dbReference>